<accession>A0A3P1VES2</accession>
<feature type="transmembrane region" description="Helical" evidence="1">
    <location>
        <begin position="12"/>
        <end position="33"/>
    </location>
</feature>
<proteinExistence type="predicted"/>
<evidence type="ECO:0000256" key="1">
    <source>
        <dbReference type="SAM" id="Phobius"/>
    </source>
</evidence>
<feature type="transmembrane region" description="Helical" evidence="1">
    <location>
        <begin position="53"/>
        <end position="75"/>
    </location>
</feature>
<dbReference type="Proteomes" id="UP000281771">
    <property type="component" value="Unassembled WGS sequence"/>
</dbReference>
<dbReference type="STRING" id="1123309.GCA_000377005_01792"/>
<evidence type="ECO:0000313" key="3">
    <source>
        <dbReference type="Proteomes" id="UP000281771"/>
    </source>
</evidence>
<name>A0A3P1VES2_9STRE</name>
<keyword evidence="1" id="KW-0472">Membrane</keyword>
<dbReference type="AlphaFoldDB" id="A0A3P1VES2"/>
<dbReference type="RefSeq" id="WP_018167713.1">
    <property type="nucleotide sequence ID" value="NZ_RQZA01000001.1"/>
</dbReference>
<keyword evidence="1" id="KW-1133">Transmembrane helix</keyword>
<sequence>MSVQQTKRKVHWGQLFFGVLWLVGAILIFALYQTGGLSSSIPVPRVVWLVYEFLGIEMGTLVQALLSILIIVTSFPKEK</sequence>
<gene>
    <name evidence="2" type="ORF">EII38_02900</name>
</gene>
<keyword evidence="3" id="KW-1185">Reference proteome</keyword>
<keyword evidence="1" id="KW-0812">Transmembrane</keyword>
<dbReference type="EMBL" id="RQZA01000001">
    <property type="protein sequence ID" value="RRD32701.1"/>
    <property type="molecule type" value="Genomic_DNA"/>
</dbReference>
<evidence type="ECO:0000313" key="2">
    <source>
        <dbReference type="EMBL" id="RRD32701.1"/>
    </source>
</evidence>
<reference evidence="2 3" key="1">
    <citation type="submission" date="2018-11" db="EMBL/GenBank/DDBJ databases">
        <title>Genomes From Bacteria Associated with the Canine Oral Cavity: a Test Case for Automated Genome-Based Taxonomic Assignment.</title>
        <authorList>
            <person name="Coil D.A."/>
            <person name="Jospin G."/>
            <person name="Darling A.E."/>
            <person name="Wallis C."/>
            <person name="Davis I.J."/>
            <person name="Harris S."/>
            <person name="Eisen J.A."/>
            <person name="Holcombe L.J."/>
            <person name="O'Flynn C."/>
        </authorList>
    </citation>
    <scope>NUCLEOTIDE SEQUENCE [LARGE SCALE GENOMIC DNA]</scope>
    <source>
        <strain evidence="2 3">OH4621_COT-116</strain>
    </source>
</reference>
<comment type="caution">
    <text evidence="2">The sequence shown here is derived from an EMBL/GenBank/DDBJ whole genome shotgun (WGS) entry which is preliminary data.</text>
</comment>
<protein>
    <submittedName>
        <fullName evidence="2">Uncharacterized protein</fullName>
    </submittedName>
</protein>
<organism evidence="2 3">
    <name type="scientific">Streptococcus minor</name>
    <dbReference type="NCBI Taxonomy" id="229549"/>
    <lineage>
        <taxon>Bacteria</taxon>
        <taxon>Bacillati</taxon>
        <taxon>Bacillota</taxon>
        <taxon>Bacilli</taxon>
        <taxon>Lactobacillales</taxon>
        <taxon>Streptococcaceae</taxon>
        <taxon>Streptococcus</taxon>
    </lineage>
</organism>